<dbReference type="InterPro" id="IPR033753">
    <property type="entry name" value="GCV_H/Fam206"/>
</dbReference>
<reference evidence="6" key="1">
    <citation type="submission" date="2021-01" db="EMBL/GenBank/DDBJ databases">
        <title>Description of Breznakiella homolactica.</title>
        <authorList>
            <person name="Song Y."/>
            <person name="Brune A."/>
        </authorList>
    </citation>
    <scope>NUCLEOTIDE SEQUENCE</scope>
    <source>
        <strain evidence="6">RmG30</strain>
    </source>
</reference>
<organism evidence="6 7">
    <name type="scientific">Breznakiella homolactica</name>
    <dbReference type="NCBI Taxonomy" id="2798577"/>
    <lineage>
        <taxon>Bacteria</taxon>
        <taxon>Pseudomonadati</taxon>
        <taxon>Spirochaetota</taxon>
        <taxon>Spirochaetia</taxon>
        <taxon>Spirochaetales</taxon>
        <taxon>Breznakiellaceae</taxon>
        <taxon>Breznakiella</taxon>
    </lineage>
</organism>
<protein>
    <recommendedName>
        <fullName evidence="3">Glycine cleavage system H protein</fullName>
    </recommendedName>
</protein>
<evidence type="ECO:0000259" key="5">
    <source>
        <dbReference type="PROSITE" id="PS50968"/>
    </source>
</evidence>
<dbReference type="InterPro" id="IPR017453">
    <property type="entry name" value="GCV_H_sub"/>
</dbReference>
<dbReference type="PANTHER" id="PTHR11715:SF3">
    <property type="entry name" value="GLYCINE CLEAVAGE SYSTEM H PROTEIN-RELATED"/>
    <property type="match status" value="1"/>
</dbReference>
<dbReference type="SUPFAM" id="SSF51230">
    <property type="entry name" value="Single hybrid motif"/>
    <property type="match status" value="1"/>
</dbReference>
<evidence type="ECO:0000256" key="4">
    <source>
        <dbReference type="PIRSR" id="PIRSR617453-50"/>
    </source>
</evidence>
<dbReference type="AlphaFoldDB" id="A0A7T8BAP5"/>
<dbReference type="InterPro" id="IPR003016">
    <property type="entry name" value="2-oxoA_DH_lipoyl-BS"/>
</dbReference>
<dbReference type="EMBL" id="CP067089">
    <property type="protein sequence ID" value="QQO10954.1"/>
    <property type="molecule type" value="Genomic_DNA"/>
</dbReference>
<sequence length="127" mass="13823">MNTDSNARYAQSHEWARKDGNELVIGISDHAQHSLGDIVFVDLPKVGSELKAKSAFGVVESVKAASDVYMPVSGTVTAVNDRLQDEPDLINKDCYGEGWIIKIAPANMADWDGLLSPQDYEKTAAEN</sequence>
<comment type="similarity">
    <text evidence="1 3">Belongs to the GcvH family.</text>
</comment>
<comment type="subunit">
    <text evidence="3">The glycine cleavage system is composed of four proteins: P, T, L and H.</text>
</comment>
<dbReference type="PROSITE" id="PS00189">
    <property type="entry name" value="LIPOYL"/>
    <property type="match status" value="1"/>
</dbReference>
<comment type="function">
    <text evidence="3">The glycine cleavage system catalyzes the degradation of glycine. The H protein shuttles the methylamine group of glycine from the P protein to the T protein.</text>
</comment>
<evidence type="ECO:0000313" key="7">
    <source>
        <dbReference type="Proteomes" id="UP000595917"/>
    </source>
</evidence>
<dbReference type="GO" id="GO:0019464">
    <property type="term" value="P:glycine decarboxylation via glycine cleavage system"/>
    <property type="evidence" value="ECO:0007669"/>
    <property type="project" value="UniProtKB-UniRule"/>
</dbReference>
<dbReference type="Gene3D" id="2.40.50.100">
    <property type="match status" value="1"/>
</dbReference>
<name>A0A7T8BAP5_9SPIR</name>
<comment type="cofactor">
    <cofactor evidence="3">
        <name>(R)-lipoate</name>
        <dbReference type="ChEBI" id="CHEBI:83088"/>
    </cofactor>
    <text evidence="3">Binds 1 lipoyl cofactor covalently.</text>
</comment>
<keyword evidence="7" id="KW-1185">Reference proteome</keyword>
<dbReference type="GO" id="GO:0005829">
    <property type="term" value="C:cytosol"/>
    <property type="evidence" value="ECO:0007669"/>
    <property type="project" value="TreeGrafter"/>
</dbReference>
<dbReference type="NCBIfam" id="TIGR00527">
    <property type="entry name" value="gcvH"/>
    <property type="match status" value="1"/>
</dbReference>
<keyword evidence="2 3" id="KW-0450">Lipoyl</keyword>
<feature type="domain" description="Lipoyl-binding" evidence="5">
    <location>
        <begin position="22"/>
        <end position="104"/>
    </location>
</feature>
<dbReference type="KEGG" id="bhc:JFL75_08560"/>
<dbReference type="InterPro" id="IPR002930">
    <property type="entry name" value="GCV_H"/>
</dbReference>
<dbReference type="RefSeq" id="WP_215628259.1">
    <property type="nucleotide sequence ID" value="NZ_CP067089.2"/>
</dbReference>
<dbReference type="NCBIfam" id="NF002270">
    <property type="entry name" value="PRK01202.1"/>
    <property type="match status" value="1"/>
</dbReference>
<gene>
    <name evidence="3 6" type="primary">gcvH</name>
    <name evidence="6" type="ORF">JFL75_08560</name>
</gene>
<evidence type="ECO:0000256" key="2">
    <source>
        <dbReference type="ARBA" id="ARBA00022823"/>
    </source>
</evidence>
<dbReference type="Pfam" id="PF01597">
    <property type="entry name" value="GCV_H"/>
    <property type="match status" value="1"/>
</dbReference>
<evidence type="ECO:0000256" key="3">
    <source>
        <dbReference type="HAMAP-Rule" id="MF_00272"/>
    </source>
</evidence>
<dbReference type="GO" id="GO:0009249">
    <property type="term" value="P:protein lipoylation"/>
    <property type="evidence" value="ECO:0007669"/>
    <property type="project" value="TreeGrafter"/>
</dbReference>
<dbReference type="HAMAP" id="MF_00272">
    <property type="entry name" value="GcvH"/>
    <property type="match status" value="1"/>
</dbReference>
<feature type="modified residue" description="N6-lipoyllysine" evidence="3 4">
    <location>
        <position position="63"/>
    </location>
</feature>
<dbReference type="Proteomes" id="UP000595917">
    <property type="component" value="Chromosome"/>
</dbReference>
<dbReference type="CDD" id="cd06848">
    <property type="entry name" value="GCS_H"/>
    <property type="match status" value="1"/>
</dbReference>
<evidence type="ECO:0000313" key="6">
    <source>
        <dbReference type="EMBL" id="QQO10954.1"/>
    </source>
</evidence>
<evidence type="ECO:0000256" key="1">
    <source>
        <dbReference type="ARBA" id="ARBA00009249"/>
    </source>
</evidence>
<dbReference type="InterPro" id="IPR000089">
    <property type="entry name" value="Biotin_lipoyl"/>
</dbReference>
<accession>A0A7T8BAP5</accession>
<dbReference type="InterPro" id="IPR011053">
    <property type="entry name" value="Single_hybrid_motif"/>
</dbReference>
<dbReference type="PROSITE" id="PS50968">
    <property type="entry name" value="BIOTINYL_LIPOYL"/>
    <property type="match status" value="1"/>
</dbReference>
<dbReference type="GO" id="GO:0005960">
    <property type="term" value="C:glycine cleavage complex"/>
    <property type="evidence" value="ECO:0007669"/>
    <property type="project" value="InterPro"/>
</dbReference>
<dbReference type="PANTHER" id="PTHR11715">
    <property type="entry name" value="GLYCINE CLEAVAGE SYSTEM H PROTEIN"/>
    <property type="match status" value="1"/>
</dbReference>
<proteinExistence type="inferred from homology"/>